<protein>
    <recommendedName>
        <fullName evidence="3">Alpha/beta hydrolase</fullName>
    </recommendedName>
</protein>
<keyword evidence="2" id="KW-1185">Reference proteome</keyword>
<dbReference type="RefSeq" id="WP_254749227.1">
    <property type="nucleotide sequence ID" value="NZ_JANCLV010000004.1"/>
</dbReference>
<gene>
    <name evidence="1" type="ORF">NFC73_08380</name>
</gene>
<evidence type="ECO:0008006" key="3">
    <source>
        <dbReference type="Google" id="ProtNLM"/>
    </source>
</evidence>
<accession>A0ABT1LMS1</accession>
<dbReference type="EMBL" id="JANCLV010000004">
    <property type="protein sequence ID" value="MCP8999748.1"/>
    <property type="molecule type" value="Genomic_DNA"/>
</dbReference>
<name>A0ABT1LMS1_9MICC</name>
<evidence type="ECO:0000313" key="1">
    <source>
        <dbReference type="EMBL" id="MCP8999748.1"/>
    </source>
</evidence>
<dbReference type="Proteomes" id="UP001524318">
    <property type="component" value="Unassembled WGS sequence"/>
</dbReference>
<reference evidence="1 2" key="1">
    <citation type="submission" date="2022-06" db="EMBL/GenBank/DDBJ databases">
        <title>Pseudarthrobacter sp. strain RMG13 Genome sequencing and assembly.</title>
        <authorList>
            <person name="Kim I."/>
        </authorList>
    </citation>
    <scope>NUCLEOTIDE SEQUENCE [LARGE SCALE GENOMIC DNA]</scope>
    <source>
        <strain evidence="1 2">RMG13</strain>
    </source>
</reference>
<evidence type="ECO:0000313" key="2">
    <source>
        <dbReference type="Proteomes" id="UP001524318"/>
    </source>
</evidence>
<comment type="caution">
    <text evidence="1">The sequence shown here is derived from an EMBL/GenBank/DDBJ whole genome shotgun (WGS) entry which is preliminary data.</text>
</comment>
<organism evidence="1 2">
    <name type="scientific">Pseudarthrobacter humi</name>
    <dbReference type="NCBI Taxonomy" id="2952523"/>
    <lineage>
        <taxon>Bacteria</taxon>
        <taxon>Bacillati</taxon>
        <taxon>Actinomycetota</taxon>
        <taxon>Actinomycetes</taxon>
        <taxon>Micrococcales</taxon>
        <taxon>Micrococcaceae</taxon>
        <taxon>Pseudarthrobacter</taxon>
    </lineage>
</organism>
<sequence>MAVKSQSEWRLAVPLKEHLGRGEDAGHALMHERPELLAALFGDWLDRAQPEDE</sequence>
<proteinExistence type="predicted"/>